<evidence type="ECO:0000256" key="1">
    <source>
        <dbReference type="ARBA" id="ARBA00007150"/>
    </source>
</evidence>
<evidence type="ECO:0000313" key="8">
    <source>
        <dbReference type="EMBL" id="VDS05573.1"/>
    </source>
</evidence>
<dbReference type="EMBL" id="UZWD01000034">
    <property type="protein sequence ID" value="VDS05573.1"/>
    <property type="molecule type" value="Genomic_DNA"/>
</dbReference>
<keyword evidence="5 7" id="KW-1133">Transmembrane helix</keyword>
<dbReference type="HAMAP" id="MF_01147">
    <property type="entry name" value="Lgt"/>
    <property type="match status" value="1"/>
</dbReference>
<evidence type="ECO:0000313" key="9">
    <source>
        <dbReference type="Proteomes" id="UP000268844"/>
    </source>
</evidence>
<protein>
    <recommendedName>
        <fullName evidence="7">Phosphatidylglycerol--prolipoprotein diacylglyceryl transferase</fullName>
        <ecNumber evidence="7">2.5.1.145</ecNumber>
    </recommendedName>
</protein>
<dbReference type="EC" id="2.5.1.145" evidence="7"/>
<keyword evidence="8" id="KW-0449">Lipoprotein</keyword>
<dbReference type="GO" id="GO:0042158">
    <property type="term" value="P:lipoprotein biosynthetic process"/>
    <property type="evidence" value="ECO:0007669"/>
    <property type="project" value="UniProtKB-UniRule"/>
</dbReference>
<dbReference type="GO" id="GO:0008961">
    <property type="term" value="F:phosphatidylglycerol-prolipoprotein diacylglyceryl transferase activity"/>
    <property type="evidence" value="ECO:0007669"/>
    <property type="project" value="UniProtKB-UniRule"/>
</dbReference>
<comment type="subcellular location">
    <subcellularLocation>
        <location evidence="7">Cell membrane</location>
        <topology evidence="7">Multi-pass membrane protein</topology>
    </subcellularLocation>
</comment>
<proteinExistence type="inferred from homology"/>
<evidence type="ECO:0000256" key="4">
    <source>
        <dbReference type="ARBA" id="ARBA00022692"/>
    </source>
</evidence>
<dbReference type="Pfam" id="PF01790">
    <property type="entry name" value="LGT"/>
    <property type="match status" value="1"/>
</dbReference>
<comment type="function">
    <text evidence="7">Catalyzes the transfer of the diacylglyceryl group from phosphatidylglycerol to the sulfhydryl group of the N-terminal cysteine of a prolipoprotein, the first step in the formation of mature lipoproteins.</text>
</comment>
<feature type="transmembrane region" description="Helical" evidence="7">
    <location>
        <begin position="183"/>
        <end position="202"/>
    </location>
</feature>
<name>A0A447IDK2_9HYPH</name>
<dbReference type="PANTHER" id="PTHR30589:SF0">
    <property type="entry name" value="PHOSPHATIDYLGLYCEROL--PROLIPOPROTEIN DIACYLGLYCERYL TRANSFERASE"/>
    <property type="match status" value="1"/>
</dbReference>
<dbReference type="UniPathway" id="UPA00664"/>
<dbReference type="NCBIfam" id="TIGR00544">
    <property type="entry name" value="lgt"/>
    <property type="match status" value="1"/>
</dbReference>
<comment type="pathway">
    <text evidence="7">Protein modification; lipoprotein biosynthesis (diacylglyceryl transfer).</text>
</comment>
<sequence>MPFPNIHPIAFSIGPVDIRWYALGYLFGVLLGAAYGWLLLRNERLWHRGTPPFKANDIWDFAFWAMLAIVIGGRTGYVLFYNFSEYAQDPIQVFNTLDGGMSYHGGMIGLMLAAILFTRSKGGNWLSALDLMGAVATIGIFLVRIANFINSELYGAPTDLPWGVVFPTDPLQVARHPSQLYEAAMEGLLLFLIIRVATHVFYALRKPGLVAGIFGIGYGVSRILVELVRLPDIQIGYLYGGWLTMGMVLSLPMVVAGLGLVIFALTRPENKLRP</sequence>
<feature type="transmembrane region" description="Helical" evidence="7">
    <location>
        <begin position="209"/>
        <end position="225"/>
    </location>
</feature>
<dbReference type="RefSeq" id="WP_126151111.1">
    <property type="nucleotide sequence ID" value="NZ_JBHTMH010000005.1"/>
</dbReference>
<keyword evidence="3 7" id="KW-0808">Transferase</keyword>
<accession>A0A447IDK2</accession>
<reference evidence="8 9" key="1">
    <citation type="submission" date="2018-12" db="EMBL/GenBank/DDBJ databases">
        <authorList>
            <person name="Criscuolo A."/>
        </authorList>
    </citation>
    <scope>NUCLEOTIDE SEQUENCE [LARGE SCALE GENOMIC DNA]</scope>
    <source>
        <strain evidence="8">ACIP1116281</strain>
    </source>
</reference>
<feature type="transmembrane region" description="Helical" evidence="7">
    <location>
        <begin position="237"/>
        <end position="265"/>
    </location>
</feature>
<feature type="transmembrane region" description="Helical" evidence="7">
    <location>
        <begin position="20"/>
        <end position="40"/>
    </location>
</feature>
<evidence type="ECO:0000256" key="6">
    <source>
        <dbReference type="ARBA" id="ARBA00023136"/>
    </source>
</evidence>
<keyword evidence="6 7" id="KW-0472">Membrane</keyword>
<dbReference type="AlphaFoldDB" id="A0A447IDK2"/>
<gene>
    <name evidence="7 8" type="primary">lgt</name>
    <name evidence="8" type="ORF">DEVEQU_02715</name>
</gene>
<dbReference type="OrthoDB" id="871140at2"/>
<evidence type="ECO:0000256" key="7">
    <source>
        <dbReference type="HAMAP-Rule" id="MF_01147"/>
    </source>
</evidence>
<feature type="transmembrane region" description="Helical" evidence="7">
    <location>
        <begin position="125"/>
        <end position="146"/>
    </location>
</feature>
<dbReference type="InterPro" id="IPR001640">
    <property type="entry name" value="Lgt"/>
</dbReference>
<keyword evidence="9" id="KW-1185">Reference proteome</keyword>
<dbReference type="PANTHER" id="PTHR30589">
    <property type="entry name" value="PROLIPOPROTEIN DIACYLGLYCERYL TRANSFERASE"/>
    <property type="match status" value="1"/>
</dbReference>
<evidence type="ECO:0000256" key="5">
    <source>
        <dbReference type="ARBA" id="ARBA00022989"/>
    </source>
</evidence>
<evidence type="ECO:0000256" key="3">
    <source>
        <dbReference type="ARBA" id="ARBA00022679"/>
    </source>
</evidence>
<feature type="transmembrane region" description="Helical" evidence="7">
    <location>
        <begin position="61"/>
        <end position="81"/>
    </location>
</feature>
<keyword evidence="4 7" id="KW-0812">Transmembrane</keyword>
<dbReference type="GO" id="GO:0005886">
    <property type="term" value="C:plasma membrane"/>
    <property type="evidence" value="ECO:0007669"/>
    <property type="project" value="UniProtKB-SubCell"/>
</dbReference>
<evidence type="ECO:0000256" key="2">
    <source>
        <dbReference type="ARBA" id="ARBA00022475"/>
    </source>
</evidence>
<keyword evidence="8" id="KW-0328">Glycosyltransferase</keyword>
<dbReference type="Proteomes" id="UP000268844">
    <property type="component" value="Unassembled WGS sequence"/>
</dbReference>
<organism evidence="8 9">
    <name type="scientific">Devosia equisanguinis</name>
    <dbReference type="NCBI Taxonomy" id="2490941"/>
    <lineage>
        <taxon>Bacteria</taxon>
        <taxon>Pseudomonadati</taxon>
        <taxon>Pseudomonadota</taxon>
        <taxon>Alphaproteobacteria</taxon>
        <taxon>Hyphomicrobiales</taxon>
        <taxon>Devosiaceae</taxon>
        <taxon>Devosia</taxon>
    </lineage>
</organism>
<feature type="binding site" evidence="7">
    <location>
        <position position="144"/>
    </location>
    <ligand>
        <name>a 1,2-diacyl-sn-glycero-3-phospho-(1'-sn-glycerol)</name>
        <dbReference type="ChEBI" id="CHEBI:64716"/>
    </ligand>
</feature>
<comment type="similarity">
    <text evidence="1 7">Belongs to the Lgt family.</text>
</comment>
<keyword evidence="2 7" id="KW-1003">Cell membrane</keyword>
<feature type="transmembrane region" description="Helical" evidence="7">
    <location>
        <begin position="101"/>
        <end position="118"/>
    </location>
</feature>
<comment type="catalytic activity">
    <reaction evidence="7">
        <text>L-cysteinyl-[prolipoprotein] + a 1,2-diacyl-sn-glycero-3-phospho-(1'-sn-glycerol) = an S-1,2-diacyl-sn-glyceryl-L-cysteinyl-[prolipoprotein] + sn-glycerol 1-phosphate + H(+)</text>
        <dbReference type="Rhea" id="RHEA:56712"/>
        <dbReference type="Rhea" id="RHEA-COMP:14679"/>
        <dbReference type="Rhea" id="RHEA-COMP:14680"/>
        <dbReference type="ChEBI" id="CHEBI:15378"/>
        <dbReference type="ChEBI" id="CHEBI:29950"/>
        <dbReference type="ChEBI" id="CHEBI:57685"/>
        <dbReference type="ChEBI" id="CHEBI:64716"/>
        <dbReference type="ChEBI" id="CHEBI:140658"/>
        <dbReference type="EC" id="2.5.1.145"/>
    </reaction>
</comment>